<feature type="transmembrane region" description="Helical" evidence="8">
    <location>
        <begin position="106"/>
        <end position="126"/>
    </location>
</feature>
<evidence type="ECO:0000313" key="13">
    <source>
        <dbReference type="EMBL" id="CAB4817778.1"/>
    </source>
</evidence>
<name>A0A6J7MA80_9ZZZZ</name>
<evidence type="ECO:0000313" key="14">
    <source>
        <dbReference type="EMBL" id="CAB4917987.1"/>
    </source>
</evidence>
<dbReference type="EMBL" id="CAFBMH010000078">
    <property type="protein sequence ID" value="CAB4917987.1"/>
    <property type="molecule type" value="Genomic_DNA"/>
</dbReference>
<dbReference type="InterPro" id="IPR011014">
    <property type="entry name" value="MscS_channel_TM-2"/>
</dbReference>
<feature type="transmembrane region" description="Helical" evidence="8">
    <location>
        <begin position="132"/>
        <end position="150"/>
    </location>
</feature>
<dbReference type="InterPro" id="IPR006685">
    <property type="entry name" value="MscS_channel_2nd"/>
</dbReference>
<dbReference type="Gene3D" id="1.10.287.1260">
    <property type="match status" value="1"/>
</dbReference>
<dbReference type="InterPro" id="IPR011066">
    <property type="entry name" value="MscS_channel_C_sf"/>
</dbReference>
<keyword evidence="6 8" id="KW-0472">Membrane</keyword>
<dbReference type="InterPro" id="IPR023408">
    <property type="entry name" value="MscS_beta-dom_sf"/>
</dbReference>
<evidence type="ECO:0000256" key="3">
    <source>
        <dbReference type="ARBA" id="ARBA00022475"/>
    </source>
</evidence>
<dbReference type="Gene3D" id="2.30.30.60">
    <property type="match status" value="1"/>
</dbReference>
<comment type="similarity">
    <text evidence="2">Belongs to the MscS (TC 1.A.23) family.</text>
</comment>
<evidence type="ECO:0000256" key="4">
    <source>
        <dbReference type="ARBA" id="ARBA00022692"/>
    </source>
</evidence>
<evidence type="ECO:0000259" key="10">
    <source>
        <dbReference type="Pfam" id="PF21082"/>
    </source>
</evidence>
<dbReference type="EMBL" id="CAFABA010000013">
    <property type="protein sequence ID" value="CAB4817778.1"/>
    <property type="molecule type" value="Genomic_DNA"/>
</dbReference>
<dbReference type="PANTHER" id="PTHR30460">
    <property type="entry name" value="MODERATE CONDUCTANCE MECHANOSENSITIVE CHANNEL YBIO"/>
    <property type="match status" value="1"/>
</dbReference>
<evidence type="ECO:0000256" key="7">
    <source>
        <dbReference type="SAM" id="MobiDB-lite"/>
    </source>
</evidence>
<sequence>MAPLVDACGNDPSSFCEWVFDTTDSKRFAQFADWFISRPLRIALIVLIAWLVNTLARRAIRRLVDRLVRERSSGTRSPLMYLDRAHTDRLLERTERAHQRTVTMGAVLRGIATFAIFVLTLLLCLGELGVDLAPLIAGAGIAGIAVGLGAQSLVRDFLAGVFIVIEDQYGVGDTVDIGEAKGTVEKVTLRTTLVRDLEGTLWVVPNGEIKRVANKSQLWARAVVDLRVAYDADLDEALEVIRISATTVIENESRALEAPEVLGVESFIDGAVVIRVTVKTEPGAQFHIARELRARLKIALDAAGIQATPTALRPPGHENPGGPGQQEPAVKPASTM</sequence>
<feature type="transmembrane region" description="Helical" evidence="8">
    <location>
        <begin position="40"/>
        <end position="56"/>
    </location>
</feature>
<feature type="domain" description="Mechanosensitive ion channel transmembrane helices 2/3" evidence="11">
    <location>
        <begin position="111"/>
        <end position="151"/>
    </location>
</feature>
<keyword evidence="5 8" id="KW-1133">Transmembrane helix</keyword>
<dbReference type="SUPFAM" id="SSF50182">
    <property type="entry name" value="Sm-like ribonucleoproteins"/>
    <property type="match status" value="1"/>
</dbReference>
<dbReference type="InterPro" id="IPR045276">
    <property type="entry name" value="YbiO_bact"/>
</dbReference>
<organism evidence="15">
    <name type="scientific">freshwater metagenome</name>
    <dbReference type="NCBI Taxonomy" id="449393"/>
    <lineage>
        <taxon>unclassified sequences</taxon>
        <taxon>metagenomes</taxon>
        <taxon>ecological metagenomes</taxon>
    </lineage>
</organism>
<dbReference type="GO" id="GO:0005886">
    <property type="term" value="C:plasma membrane"/>
    <property type="evidence" value="ECO:0007669"/>
    <property type="project" value="UniProtKB-SubCell"/>
</dbReference>
<dbReference type="Pfam" id="PF00924">
    <property type="entry name" value="MS_channel_2nd"/>
    <property type="match status" value="1"/>
</dbReference>
<keyword evidence="4 8" id="KW-0812">Transmembrane</keyword>
<evidence type="ECO:0000259" key="11">
    <source>
        <dbReference type="Pfam" id="PF21088"/>
    </source>
</evidence>
<dbReference type="EMBL" id="CAFBOS010000005">
    <property type="protein sequence ID" value="CAB4977761.1"/>
    <property type="molecule type" value="Genomic_DNA"/>
</dbReference>
<dbReference type="AlphaFoldDB" id="A0A6J7MA80"/>
<evidence type="ECO:0000256" key="1">
    <source>
        <dbReference type="ARBA" id="ARBA00004651"/>
    </source>
</evidence>
<dbReference type="Pfam" id="PF21088">
    <property type="entry name" value="MS_channel_1st"/>
    <property type="match status" value="1"/>
</dbReference>
<feature type="domain" description="Mechanosensitive ion channel MscS C-terminal" evidence="10">
    <location>
        <begin position="223"/>
        <end position="306"/>
    </location>
</feature>
<evidence type="ECO:0000256" key="2">
    <source>
        <dbReference type="ARBA" id="ARBA00008017"/>
    </source>
</evidence>
<feature type="region of interest" description="Disordered" evidence="7">
    <location>
        <begin position="309"/>
        <end position="336"/>
    </location>
</feature>
<accession>A0A6J7MA80</accession>
<evidence type="ECO:0000313" key="12">
    <source>
        <dbReference type="EMBL" id="CAB4770320.1"/>
    </source>
</evidence>
<evidence type="ECO:0000256" key="5">
    <source>
        <dbReference type="ARBA" id="ARBA00022989"/>
    </source>
</evidence>
<gene>
    <name evidence="12" type="ORF">UFOPK2754_03058</name>
    <name evidence="13" type="ORF">UFOPK3139_00491</name>
    <name evidence="14" type="ORF">UFOPK3543_01924</name>
    <name evidence="15" type="ORF">UFOPK3967_00159</name>
</gene>
<dbReference type="EMBL" id="CAEZYR010000178">
    <property type="protein sequence ID" value="CAB4770320.1"/>
    <property type="molecule type" value="Genomic_DNA"/>
</dbReference>
<dbReference type="InterPro" id="IPR010920">
    <property type="entry name" value="LSM_dom_sf"/>
</dbReference>
<comment type="subcellular location">
    <subcellularLocation>
        <location evidence="1">Cell membrane</location>
        <topology evidence="1">Multi-pass membrane protein</topology>
    </subcellularLocation>
</comment>
<dbReference type="InterPro" id="IPR049142">
    <property type="entry name" value="MS_channel_1st"/>
</dbReference>
<evidence type="ECO:0000256" key="6">
    <source>
        <dbReference type="ARBA" id="ARBA00023136"/>
    </source>
</evidence>
<evidence type="ECO:0000313" key="15">
    <source>
        <dbReference type="EMBL" id="CAB4977761.1"/>
    </source>
</evidence>
<keyword evidence="3" id="KW-1003">Cell membrane</keyword>
<evidence type="ECO:0000256" key="8">
    <source>
        <dbReference type="SAM" id="Phobius"/>
    </source>
</evidence>
<dbReference type="Gene3D" id="3.30.70.100">
    <property type="match status" value="1"/>
</dbReference>
<protein>
    <submittedName>
        <fullName evidence="15">Unannotated protein</fullName>
    </submittedName>
</protein>
<feature type="domain" description="Mechanosensitive ion channel MscS" evidence="9">
    <location>
        <begin position="153"/>
        <end position="214"/>
    </location>
</feature>
<dbReference type="GO" id="GO:0008381">
    <property type="term" value="F:mechanosensitive monoatomic ion channel activity"/>
    <property type="evidence" value="ECO:0007669"/>
    <property type="project" value="InterPro"/>
</dbReference>
<dbReference type="PANTHER" id="PTHR30460:SF0">
    <property type="entry name" value="MODERATE CONDUCTANCE MECHANOSENSITIVE CHANNEL YBIO"/>
    <property type="match status" value="1"/>
</dbReference>
<reference evidence="15" key="1">
    <citation type="submission" date="2020-05" db="EMBL/GenBank/DDBJ databases">
        <authorList>
            <person name="Chiriac C."/>
            <person name="Salcher M."/>
            <person name="Ghai R."/>
            <person name="Kavagutti S V."/>
        </authorList>
    </citation>
    <scope>NUCLEOTIDE SEQUENCE</scope>
</reference>
<dbReference type="SUPFAM" id="SSF82861">
    <property type="entry name" value="Mechanosensitive channel protein MscS (YggB), transmembrane region"/>
    <property type="match status" value="1"/>
</dbReference>
<dbReference type="FunFam" id="2.30.30.60:FF:000001">
    <property type="entry name" value="MscS Mechanosensitive ion channel"/>
    <property type="match status" value="1"/>
</dbReference>
<dbReference type="SUPFAM" id="SSF82689">
    <property type="entry name" value="Mechanosensitive channel protein MscS (YggB), C-terminal domain"/>
    <property type="match status" value="1"/>
</dbReference>
<dbReference type="InterPro" id="IPR049278">
    <property type="entry name" value="MS_channel_C"/>
</dbReference>
<proteinExistence type="inferred from homology"/>
<evidence type="ECO:0000259" key="9">
    <source>
        <dbReference type="Pfam" id="PF00924"/>
    </source>
</evidence>
<dbReference type="Pfam" id="PF21082">
    <property type="entry name" value="MS_channel_3rd"/>
    <property type="match status" value="1"/>
</dbReference>